<dbReference type="InterPro" id="IPR052018">
    <property type="entry name" value="PHP_domain"/>
</dbReference>
<dbReference type="InterPro" id="IPR003141">
    <property type="entry name" value="Pol/His_phosphatase_N"/>
</dbReference>
<dbReference type="PANTHER" id="PTHR42924:SF3">
    <property type="entry name" value="POLYMERASE_HISTIDINOL PHOSPHATASE N-TERMINAL DOMAIN-CONTAINING PROTEIN"/>
    <property type="match status" value="1"/>
</dbReference>
<gene>
    <name evidence="2" type="ORF">METZ01_LOCUS30682</name>
</gene>
<evidence type="ECO:0000313" key="2">
    <source>
        <dbReference type="EMBL" id="SUZ77828.1"/>
    </source>
</evidence>
<dbReference type="Pfam" id="PF16392">
    <property type="entry name" value="DUF5001"/>
    <property type="match status" value="1"/>
</dbReference>
<dbReference type="CDD" id="cd12112">
    <property type="entry name" value="PHP_HisPPase_Chlorobi_like"/>
    <property type="match status" value="1"/>
</dbReference>
<dbReference type="GO" id="GO:0035312">
    <property type="term" value="F:5'-3' DNA exonuclease activity"/>
    <property type="evidence" value="ECO:0007669"/>
    <property type="project" value="TreeGrafter"/>
</dbReference>
<sequence>MTNAFSMIWRCGVVAMASALWVSGALATDDRAIQFPDVPGFRTVAVDLHTHSVFSDGLVWPDIRIEEARRDGLDLIAITEHLEYQPHADDIPHPDQNRSFELATEYLDQQQLDLLVVNGAEITRDMPPGHVNAVFLADANPLRTNMVIDAFLAADRQEAFVFWNHPAYLAHRPDGVARLTDMHRELIQRRLLHGIEVANAGNYSAEALQIALDHNLTILGVSDIHGLIDWDYDIHDGGHRTVTLVLARERTAEAVREALLARRTIAWFNNLLIGREDVLLPLLETAITVSDAVVRSQSEVVDVTLSNSSDAAVDLRNTNSYRFAEHSAVVRVPAHGQVTLGVTGEPQSAFDLEFEVLTALVAPETHPTLRLHIEVEGR</sequence>
<dbReference type="PANTHER" id="PTHR42924">
    <property type="entry name" value="EXONUCLEASE"/>
    <property type="match status" value="1"/>
</dbReference>
<dbReference type="SMART" id="SM00481">
    <property type="entry name" value="POLIIIAc"/>
    <property type="match status" value="1"/>
</dbReference>
<proteinExistence type="predicted"/>
<reference evidence="2" key="1">
    <citation type="submission" date="2018-05" db="EMBL/GenBank/DDBJ databases">
        <authorList>
            <person name="Lanie J.A."/>
            <person name="Ng W.-L."/>
            <person name="Kazmierczak K.M."/>
            <person name="Andrzejewski T.M."/>
            <person name="Davidsen T.M."/>
            <person name="Wayne K.J."/>
            <person name="Tettelin H."/>
            <person name="Glass J.I."/>
            <person name="Rusch D."/>
            <person name="Podicherti R."/>
            <person name="Tsui H.-C.T."/>
            <person name="Winkler M.E."/>
        </authorList>
    </citation>
    <scope>NUCLEOTIDE SEQUENCE</scope>
</reference>
<organism evidence="2">
    <name type="scientific">marine metagenome</name>
    <dbReference type="NCBI Taxonomy" id="408172"/>
    <lineage>
        <taxon>unclassified sequences</taxon>
        <taxon>metagenomes</taxon>
        <taxon>ecological metagenomes</taxon>
    </lineage>
</organism>
<dbReference type="GO" id="GO:0004534">
    <property type="term" value="F:5'-3' RNA exonuclease activity"/>
    <property type="evidence" value="ECO:0007669"/>
    <property type="project" value="TreeGrafter"/>
</dbReference>
<name>A0A381QFQ8_9ZZZZ</name>
<dbReference type="AlphaFoldDB" id="A0A381QFQ8"/>
<evidence type="ECO:0000259" key="1">
    <source>
        <dbReference type="SMART" id="SM00481"/>
    </source>
</evidence>
<dbReference type="InterPro" id="IPR032165">
    <property type="entry name" value="DUF5001"/>
</dbReference>
<protein>
    <recommendedName>
        <fullName evidence="1">Polymerase/histidinol phosphatase N-terminal domain-containing protein</fullName>
    </recommendedName>
</protein>
<dbReference type="Gene3D" id="3.20.20.140">
    <property type="entry name" value="Metal-dependent hydrolases"/>
    <property type="match status" value="1"/>
</dbReference>
<feature type="domain" description="Polymerase/histidinol phosphatase N-terminal" evidence="1">
    <location>
        <begin position="46"/>
        <end position="126"/>
    </location>
</feature>
<dbReference type="EMBL" id="UINC01001330">
    <property type="protein sequence ID" value="SUZ77828.1"/>
    <property type="molecule type" value="Genomic_DNA"/>
</dbReference>
<dbReference type="SUPFAM" id="SSF89550">
    <property type="entry name" value="PHP domain-like"/>
    <property type="match status" value="1"/>
</dbReference>
<accession>A0A381QFQ8</accession>
<dbReference type="InterPro" id="IPR016195">
    <property type="entry name" value="Pol/histidinol_Pase-like"/>
</dbReference>